<dbReference type="PROSITE" id="PS50956">
    <property type="entry name" value="HTH_ASNC_2"/>
    <property type="match status" value="1"/>
</dbReference>
<organism evidence="5 6">
    <name type="scientific">Snuella lapsa</name>
    <dbReference type="NCBI Taxonomy" id="870481"/>
    <lineage>
        <taxon>Bacteria</taxon>
        <taxon>Pseudomonadati</taxon>
        <taxon>Bacteroidota</taxon>
        <taxon>Flavobacteriia</taxon>
        <taxon>Flavobacteriales</taxon>
        <taxon>Flavobacteriaceae</taxon>
        <taxon>Snuella</taxon>
    </lineage>
</organism>
<evidence type="ECO:0000313" key="5">
    <source>
        <dbReference type="EMBL" id="GAA3554551.1"/>
    </source>
</evidence>
<dbReference type="Pfam" id="PF13404">
    <property type="entry name" value="HTH_AsnC-type"/>
    <property type="match status" value="1"/>
</dbReference>
<name>A0ABP6WP86_9FLAO</name>
<dbReference type="InterPro" id="IPR019888">
    <property type="entry name" value="Tscrpt_reg_AsnC-like"/>
</dbReference>
<gene>
    <name evidence="5" type="ORF">GCM10022395_02540</name>
</gene>
<keyword evidence="6" id="KW-1185">Reference proteome</keyword>
<dbReference type="InterPro" id="IPR000485">
    <property type="entry name" value="AsnC-type_HTH_dom"/>
</dbReference>
<reference evidence="6" key="1">
    <citation type="journal article" date="2019" name="Int. J. Syst. Evol. Microbiol.">
        <title>The Global Catalogue of Microorganisms (GCM) 10K type strain sequencing project: providing services to taxonomists for standard genome sequencing and annotation.</title>
        <authorList>
            <consortium name="The Broad Institute Genomics Platform"/>
            <consortium name="The Broad Institute Genome Sequencing Center for Infectious Disease"/>
            <person name="Wu L."/>
            <person name="Ma J."/>
        </authorList>
    </citation>
    <scope>NUCLEOTIDE SEQUENCE [LARGE SCALE GENOMIC DNA]</scope>
    <source>
        <strain evidence="6">JCM 17111</strain>
    </source>
</reference>
<comment type="caution">
    <text evidence="5">The sequence shown here is derived from an EMBL/GenBank/DDBJ whole genome shotgun (WGS) entry which is preliminary data.</text>
</comment>
<evidence type="ECO:0000256" key="2">
    <source>
        <dbReference type="ARBA" id="ARBA00023125"/>
    </source>
</evidence>
<dbReference type="SUPFAM" id="SSF54909">
    <property type="entry name" value="Dimeric alpha+beta barrel"/>
    <property type="match status" value="1"/>
</dbReference>
<proteinExistence type="predicted"/>
<dbReference type="PRINTS" id="PR00033">
    <property type="entry name" value="HTHASNC"/>
</dbReference>
<dbReference type="Gene3D" id="3.30.70.920">
    <property type="match status" value="1"/>
</dbReference>
<keyword evidence="2" id="KW-0238">DNA-binding</keyword>
<dbReference type="InterPro" id="IPR036390">
    <property type="entry name" value="WH_DNA-bd_sf"/>
</dbReference>
<dbReference type="Proteomes" id="UP001500954">
    <property type="component" value="Unassembled WGS sequence"/>
</dbReference>
<dbReference type="InterPro" id="IPR036388">
    <property type="entry name" value="WH-like_DNA-bd_sf"/>
</dbReference>
<dbReference type="InterPro" id="IPR019887">
    <property type="entry name" value="Tscrpt_reg_AsnC/Lrp_C"/>
</dbReference>
<evidence type="ECO:0000256" key="1">
    <source>
        <dbReference type="ARBA" id="ARBA00023015"/>
    </source>
</evidence>
<keyword evidence="1" id="KW-0805">Transcription regulation</keyword>
<sequence>MKLDDKDLTILNLLQEDANISNKAIAAITNLSVTPVYERIKKLNALSLLKKKVYLLNRKKLGLNVMVLVSVRIDKHSGEDAQMFMNEVKKIPEIVECLHVTGAFDFQLKVYARDIDHYHEFNFKKLAAIKNIRHMESHFVMKEIVNTTSLPLFI</sequence>
<dbReference type="Pfam" id="PF01037">
    <property type="entry name" value="AsnC_trans_reg"/>
    <property type="match status" value="1"/>
</dbReference>
<evidence type="ECO:0000259" key="4">
    <source>
        <dbReference type="PROSITE" id="PS50956"/>
    </source>
</evidence>
<accession>A0ABP6WP86</accession>
<keyword evidence="3" id="KW-0804">Transcription</keyword>
<dbReference type="PANTHER" id="PTHR30154">
    <property type="entry name" value="LEUCINE-RESPONSIVE REGULATORY PROTEIN"/>
    <property type="match status" value="1"/>
</dbReference>
<dbReference type="PANTHER" id="PTHR30154:SF34">
    <property type="entry name" value="TRANSCRIPTIONAL REGULATOR AZLB"/>
    <property type="match status" value="1"/>
</dbReference>
<dbReference type="EMBL" id="BAABCY010000010">
    <property type="protein sequence ID" value="GAA3554551.1"/>
    <property type="molecule type" value="Genomic_DNA"/>
</dbReference>
<dbReference type="RefSeq" id="WP_345003909.1">
    <property type="nucleotide sequence ID" value="NZ_BAABCY010000010.1"/>
</dbReference>
<feature type="domain" description="HTH asnC-type" evidence="4">
    <location>
        <begin position="3"/>
        <end position="64"/>
    </location>
</feature>
<evidence type="ECO:0000313" key="6">
    <source>
        <dbReference type="Proteomes" id="UP001500954"/>
    </source>
</evidence>
<protein>
    <submittedName>
        <fullName evidence="5">Lrp/AsnC family transcriptional regulator</fullName>
    </submittedName>
</protein>
<dbReference type="SUPFAM" id="SSF46785">
    <property type="entry name" value="Winged helix' DNA-binding domain"/>
    <property type="match status" value="1"/>
</dbReference>
<dbReference type="InterPro" id="IPR011008">
    <property type="entry name" value="Dimeric_a/b-barrel"/>
</dbReference>
<dbReference type="Gene3D" id="1.10.10.10">
    <property type="entry name" value="Winged helix-like DNA-binding domain superfamily/Winged helix DNA-binding domain"/>
    <property type="match status" value="1"/>
</dbReference>
<dbReference type="SMART" id="SM00344">
    <property type="entry name" value="HTH_ASNC"/>
    <property type="match status" value="1"/>
</dbReference>
<evidence type="ECO:0000256" key="3">
    <source>
        <dbReference type="ARBA" id="ARBA00023163"/>
    </source>
</evidence>